<proteinExistence type="predicted"/>
<dbReference type="Proteomes" id="UP000075886">
    <property type="component" value="Unassembled WGS sequence"/>
</dbReference>
<organism evidence="2 3">
    <name type="scientific">Anopheles farauti</name>
    <dbReference type="NCBI Taxonomy" id="69004"/>
    <lineage>
        <taxon>Eukaryota</taxon>
        <taxon>Metazoa</taxon>
        <taxon>Ecdysozoa</taxon>
        <taxon>Arthropoda</taxon>
        <taxon>Hexapoda</taxon>
        <taxon>Insecta</taxon>
        <taxon>Pterygota</taxon>
        <taxon>Neoptera</taxon>
        <taxon>Endopterygota</taxon>
        <taxon>Diptera</taxon>
        <taxon>Nematocera</taxon>
        <taxon>Culicoidea</taxon>
        <taxon>Culicidae</taxon>
        <taxon>Anophelinae</taxon>
        <taxon>Anopheles</taxon>
    </lineage>
</organism>
<name>A0A182QLT1_9DIPT</name>
<keyword evidence="3" id="KW-1185">Reference proteome</keyword>
<keyword evidence="1" id="KW-0472">Membrane</keyword>
<accession>A0A182QLT1</accession>
<keyword evidence="1" id="KW-1133">Transmembrane helix</keyword>
<dbReference type="EMBL" id="AXCN02001279">
    <property type="status" value="NOT_ANNOTATED_CDS"/>
    <property type="molecule type" value="Genomic_DNA"/>
</dbReference>
<sequence>MSWGPPAFGQGSPPPLSLLLPWVALPLPPHVLEEGAAPVAATGEDDDDEDVTTVVSCICRRRMRFIFFSFSVSMRYVAAVSFSRGFDVVEVSVSSELSDTLRGPTLPLPIASSTVTSTRGPPSTSVASASLTSVRQLSLVVPEWIVPPLSSDFCEWAGGSAFFSGCFDGDGTITVTPISSWWLLLPVLLLLLLLLLFATLARCGFARPWISGRSGDSSAYGMFSPSVSGRDARPMWLHCWCSEWRPVPPYPPPPPPLRSPSLSSAWSRSESMEESRSERSLLSSAIVTVFSDMEPGRFE</sequence>
<feature type="transmembrane region" description="Helical" evidence="1">
    <location>
        <begin position="181"/>
        <end position="201"/>
    </location>
</feature>
<reference evidence="3" key="1">
    <citation type="submission" date="2014-01" db="EMBL/GenBank/DDBJ databases">
        <title>The Genome Sequence of Anopheles farauti FAR1 (V2).</title>
        <authorList>
            <consortium name="The Broad Institute Genomics Platform"/>
            <person name="Neafsey D.E."/>
            <person name="Besansky N."/>
            <person name="Howell P."/>
            <person name="Walton C."/>
            <person name="Young S.K."/>
            <person name="Zeng Q."/>
            <person name="Gargeya S."/>
            <person name="Fitzgerald M."/>
            <person name="Haas B."/>
            <person name="Abouelleil A."/>
            <person name="Allen A.W."/>
            <person name="Alvarado L."/>
            <person name="Arachchi H.M."/>
            <person name="Berlin A.M."/>
            <person name="Chapman S.B."/>
            <person name="Gainer-Dewar J."/>
            <person name="Goldberg J."/>
            <person name="Griggs A."/>
            <person name="Gujja S."/>
            <person name="Hansen M."/>
            <person name="Howarth C."/>
            <person name="Imamovic A."/>
            <person name="Ireland A."/>
            <person name="Larimer J."/>
            <person name="McCowan C."/>
            <person name="Murphy C."/>
            <person name="Pearson M."/>
            <person name="Poon T.W."/>
            <person name="Priest M."/>
            <person name="Roberts A."/>
            <person name="Saif S."/>
            <person name="Shea T."/>
            <person name="Sisk P."/>
            <person name="Sykes S."/>
            <person name="Wortman J."/>
            <person name="Nusbaum C."/>
            <person name="Birren B."/>
        </authorList>
    </citation>
    <scope>NUCLEOTIDE SEQUENCE [LARGE SCALE GENOMIC DNA]</scope>
    <source>
        <strain evidence="3">FAR1</strain>
    </source>
</reference>
<dbReference type="EnsemblMetazoa" id="AFAF012775-RA">
    <property type="protein sequence ID" value="AFAF012775-PA"/>
    <property type="gene ID" value="AFAF012775"/>
</dbReference>
<dbReference type="VEuPathDB" id="VectorBase:AFAF012775"/>
<evidence type="ECO:0000313" key="3">
    <source>
        <dbReference type="Proteomes" id="UP000075886"/>
    </source>
</evidence>
<evidence type="ECO:0000256" key="1">
    <source>
        <dbReference type="SAM" id="Phobius"/>
    </source>
</evidence>
<reference evidence="2" key="2">
    <citation type="submission" date="2020-05" db="UniProtKB">
        <authorList>
            <consortium name="EnsemblMetazoa"/>
        </authorList>
    </citation>
    <scope>IDENTIFICATION</scope>
    <source>
        <strain evidence="2">FAR1</strain>
    </source>
</reference>
<dbReference type="AlphaFoldDB" id="A0A182QLT1"/>
<keyword evidence="1" id="KW-0812">Transmembrane</keyword>
<protein>
    <submittedName>
        <fullName evidence="2">Uncharacterized protein</fullName>
    </submittedName>
</protein>
<evidence type="ECO:0000313" key="2">
    <source>
        <dbReference type="EnsemblMetazoa" id="AFAF012775-PA"/>
    </source>
</evidence>